<feature type="transmembrane region" description="Helical" evidence="1">
    <location>
        <begin position="140"/>
        <end position="157"/>
    </location>
</feature>
<dbReference type="InterPro" id="IPR037185">
    <property type="entry name" value="EmrE-like"/>
</dbReference>
<dbReference type="InterPro" id="IPR000620">
    <property type="entry name" value="EamA_dom"/>
</dbReference>
<feature type="transmembrane region" description="Helical" evidence="1">
    <location>
        <begin position="221"/>
        <end position="242"/>
    </location>
</feature>
<feature type="transmembrane region" description="Helical" evidence="1">
    <location>
        <begin position="197"/>
        <end position="215"/>
    </location>
</feature>
<dbReference type="HOGENOM" id="CLU_032828_2_3_5"/>
<dbReference type="EMBL" id="CP010803">
    <property type="protein sequence ID" value="AJY46353.1"/>
    <property type="molecule type" value="Genomic_DNA"/>
</dbReference>
<feature type="transmembrane region" description="Helical" evidence="1">
    <location>
        <begin position="56"/>
        <end position="77"/>
    </location>
</feature>
<dbReference type="KEGG" id="mey:TM49_12815"/>
<feature type="transmembrane region" description="Helical" evidence="1">
    <location>
        <begin position="89"/>
        <end position="108"/>
    </location>
</feature>
<evidence type="ECO:0000259" key="2">
    <source>
        <dbReference type="Pfam" id="PF00892"/>
    </source>
</evidence>
<evidence type="ECO:0000256" key="1">
    <source>
        <dbReference type="SAM" id="Phobius"/>
    </source>
</evidence>
<feature type="transmembrane region" description="Helical" evidence="1">
    <location>
        <begin position="280"/>
        <end position="297"/>
    </location>
</feature>
<protein>
    <recommendedName>
        <fullName evidence="2">EamA domain-containing protein</fullName>
    </recommendedName>
</protein>
<name>A0A0D5LSM1_MAREN</name>
<feature type="domain" description="EamA" evidence="2">
    <location>
        <begin position="26"/>
        <end position="157"/>
    </location>
</feature>
<dbReference type="PATRIC" id="fig|1486262.3.peg.2649"/>
<evidence type="ECO:0000313" key="4">
    <source>
        <dbReference type="Proteomes" id="UP000032611"/>
    </source>
</evidence>
<keyword evidence="1" id="KW-0812">Transmembrane</keyword>
<dbReference type="Proteomes" id="UP000032611">
    <property type="component" value="Chromosome"/>
</dbReference>
<dbReference type="STRING" id="1486262.TM49_12815"/>
<sequence>MLFQESTMSVDLSSIRTRWRPDSRFIAILLMIAGVAAFTFVDTISKSLTARYPPVMLMFLQYGLAAAIMLPVAMRLGVSGFRLRAPRLLLMRSILGVLVTFLIVTALSMLPFTVAAALFQLETFFFIPMAMILLKEKADWRRWVAVCFGLAGAFLILRPGTEAFQAAGLVAIGAAIALAAKNVVLKRVAMSEATVPALFWMYTLMTAIAAIPAMLQWTPLTLADFGLFLLSAFLVNASNYCMLKAFAMADAVQLTPAFHTGLPIAVLVGLVVFGEWPQPIVWAGIGLIFLATFMPSGKRA</sequence>
<dbReference type="Gene3D" id="1.10.3730.20">
    <property type="match status" value="1"/>
</dbReference>
<feature type="domain" description="EamA" evidence="2">
    <location>
        <begin position="169"/>
        <end position="294"/>
    </location>
</feature>
<dbReference type="SUPFAM" id="SSF103481">
    <property type="entry name" value="Multidrug resistance efflux transporter EmrE"/>
    <property type="match status" value="2"/>
</dbReference>
<organism evidence="3 4">
    <name type="scientific">Martelella endophytica</name>
    <dbReference type="NCBI Taxonomy" id="1486262"/>
    <lineage>
        <taxon>Bacteria</taxon>
        <taxon>Pseudomonadati</taxon>
        <taxon>Pseudomonadota</taxon>
        <taxon>Alphaproteobacteria</taxon>
        <taxon>Hyphomicrobiales</taxon>
        <taxon>Aurantimonadaceae</taxon>
        <taxon>Martelella</taxon>
    </lineage>
</organism>
<feature type="transmembrane region" description="Helical" evidence="1">
    <location>
        <begin position="254"/>
        <end position="274"/>
    </location>
</feature>
<keyword evidence="1" id="KW-1133">Transmembrane helix</keyword>
<evidence type="ECO:0000313" key="3">
    <source>
        <dbReference type="EMBL" id="AJY46353.1"/>
    </source>
</evidence>
<dbReference type="PANTHER" id="PTHR22911">
    <property type="entry name" value="ACYL-MALONYL CONDENSING ENZYME-RELATED"/>
    <property type="match status" value="1"/>
</dbReference>
<dbReference type="GO" id="GO:0016020">
    <property type="term" value="C:membrane"/>
    <property type="evidence" value="ECO:0007669"/>
    <property type="project" value="InterPro"/>
</dbReference>
<feature type="transmembrane region" description="Helical" evidence="1">
    <location>
        <begin position="25"/>
        <end position="44"/>
    </location>
</feature>
<proteinExistence type="predicted"/>
<feature type="transmembrane region" description="Helical" evidence="1">
    <location>
        <begin position="114"/>
        <end position="133"/>
    </location>
</feature>
<accession>A0A0D5LSM1</accession>
<dbReference type="PANTHER" id="PTHR22911:SF135">
    <property type="entry name" value="BLR4310 PROTEIN"/>
    <property type="match status" value="1"/>
</dbReference>
<dbReference type="Pfam" id="PF00892">
    <property type="entry name" value="EamA"/>
    <property type="match status" value="2"/>
</dbReference>
<dbReference type="AlphaFoldDB" id="A0A0D5LSM1"/>
<gene>
    <name evidence="3" type="ORF">TM49_12815</name>
</gene>
<reference evidence="3 4" key="1">
    <citation type="journal article" date="2015" name="Genome Announc.">
        <title>Complete genome sequence of Martelella endophytica YC6887, which has antifungal activity associated with a halophyte.</title>
        <authorList>
            <person name="Khan A."/>
            <person name="Khan H."/>
            <person name="Chung E.J."/>
            <person name="Hossain M.T."/>
            <person name="Chung Y.R."/>
        </authorList>
    </citation>
    <scope>NUCLEOTIDE SEQUENCE [LARGE SCALE GENOMIC DNA]</scope>
    <source>
        <strain evidence="3">YC6887</strain>
    </source>
</reference>
<feature type="transmembrane region" description="Helical" evidence="1">
    <location>
        <begin position="163"/>
        <end position="185"/>
    </location>
</feature>
<keyword evidence="1" id="KW-0472">Membrane</keyword>
<keyword evidence="4" id="KW-1185">Reference proteome</keyword>